<dbReference type="EMBL" id="VDEP01000442">
    <property type="protein sequence ID" value="KAA1080261.1"/>
    <property type="molecule type" value="Genomic_DNA"/>
</dbReference>
<reference evidence="1 2" key="1">
    <citation type="submission" date="2019-05" db="EMBL/GenBank/DDBJ databases">
        <title>Emergence of the Ug99 lineage of the wheat stem rust pathogen through somatic hybridization.</title>
        <authorList>
            <person name="Li F."/>
            <person name="Upadhyaya N.M."/>
            <person name="Sperschneider J."/>
            <person name="Matny O."/>
            <person name="Nguyen-Phuc H."/>
            <person name="Mago R."/>
            <person name="Raley C."/>
            <person name="Miller M.E."/>
            <person name="Silverstein K.A.T."/>
            <person name="Henningsen E."/>
            <person name="Hirsch C.D."/>
            <person name="Visser B."/>
            <person name="Pretorius Z.A."/>
            <person name="Steffenson B.J."/>
            <person name="Schwessinger B."/>
            <person name="Dodds P.N."/>
            <person name="Figueroa M."/>
        </authorList>
    </citation>
    <scope>NUCLEOTIDE SEQUENCE [LARGE SCALE GENOMIC DNA]</scope>
    <source>
        <strain evidence="1 2">Ug99</strain>
    </source>
</reference>
<sequence>MRAYIFVMYDNQSRPPSYLYPDRSFLPLLIPCDNRSRPLSTPDPSLLIASLSYRQRLIRRPSSLPFPLRLLSSLPPRFYLHDPVNRKRPPSPLVTISSPLMNITERKETKRK</sequence>
<comment type="caution">
    <text evidence="1">The sequence shown here is derived from an EMBL/GenBank/DDBJ whole genome shotgun (WGS) entry which is preliminary data.</text>
</comment>
<evidence type="ECO:0000313" key="1">
    <source>
        <dbReference type="EMBL" id="KAA1080261.1"/>
    </source>
</evidence>
<evidence type="ECO:0000313" key="2">
    <source>
        <dbReference type="Proteomes" id="UP000325313"/>
    </source>
</evidence>
<accession>A0A5B0MTE1</accession>
<proteinExistence type="predicted"/>
<gene>
    <name evidence="1" type="ORF">PGTUg99_027147</name>
</gene>
<dbReference type="AlphaFoldDB" id="A0A5B0MTE1"/>
<dbReference type="Proteomes" id="UP000325313">
    <property type="component" value="Unassembled WGS sequence"/>
</dbReference>
<name>A0A5B0MTE1_PUCGR</name>
<protein>
    <submittedName>
        <fullName evidence="1">Uncharacterized protein</fullName>
    </submittedName>
</protein>
<organism evidence="1 2">
    <name type="scientific">Puccinia graminis f. sp. tritici</name>
    <dbReference type="NCBI Taxonomy" id="56615"/>
    <lineage>
        <taxon>Eukaryota</taxon>
        <taxon>Fungi</taxon>
        <taxon>Dikarya</taxon>
        <taxon>Basidiomycota</taxon>
        <taxon>Pucciniomycotina</taxon>
        <taxon>Pucciniomycetes</taxon>
        <taxon>Pucciniales</taxon>
        <taxon>Pucciniaceae</taxon>
        <taxon>Puccinia</taxon>
    </lineage>
</organism>